<dbReference type="AlphaFoldDB" id="A0A7C4ATP6"/>
<reference evidence="1" key="1">
    <citation type="journal article" date="2020" name="mSystems">
        <title>Genome- and Community-Level Interaction Insights into Carbon Utilization and Element Cycling Functions of Hydrothermarchaeota in Hydrothermal Sediment.</title>
        <authorList>
            <person name="Zhou Z."/>
            <person name="Liu Y."/>
            <person name="Xu W."/>
            <person name="Pan J."/>
            <person name="Luo Z.H."/>
            <person name="Li M."/>
        </authorList>
    </citation>
    <scope>NUCLEOTIDE SEQUENCE [LARGE SCALE GENOMIC DNA]</scope>
    <source>
        <strain evidence="1">SpSt-769</strain>
    </source>
</reference>
<organism evidence="1">
    <name type="scientific">Desulfomonile tiedjei</name>
    <dbReference type="NCBI Taxonomy" id="2358"/>
    <lineage>
        <taxon>Bacteria</taxon>
        <taxon>Pseudomonadati</taxon>
        <taxon>Thermodesulfobacteriota</taxon>
        <taxon>Desulfomonilia</taxon>
        <taxon>Desulfomonilales</taxon>
        <taxon>Desulfomonilaceae</taxon>
        <taxon>Desulfomonile</taxon>
    </lineage>
</organism>
<evidence type="ECO:0000313" key="1">
    <source>
        <dbReference type="EMBL" id="HGH62087.1"/>
    </source>
</evidence>
<comment type="caution">
    <text evidence="1">The sequence shown here is derived from an EMBL/GenBank/DDBJ whole genome shotgun (WGS) entry which is preliminary data.</text>
</comment>
<name>A0A7C4ATP6_9BACT</name>
<sequence>MTITYKKSKAVLSDVVSVEETEGLLEWLQAHPKGKLDLSGCVHLHTANLQVLMAARPSIAAWPRDAGLAAWLRAALNDEKKEI</sequence>
<gene>
    <name evidence="1" type="ORF">ENV54_12410</name>
</gene>
<proteinExistence type="predicted"/>
<dbReference type="EMBL" id="DTGT01000404">
    <property type="protein sequence ID" value="HGH62087.1"/>
    <property type="molecule type" value="Genomic_DNA"/>
</dbReference>
<accession>A0A7C4ATP6</accession>
<protein>
    <submittedName>
        <fullName evidence="1">Uncharacterized protein</fullName>
    </submittedName>
</protein>